<keyword evidence="3" id="KW-1185">Reference proteome</keyword>
<dbReference type="RefSeq" id="WP_370439532.1">
    <property type="nucleotide sequence ID" value="NZ_JBGFTU010000001.1"/>
</dbReference>
<evidence type="ECO:0000256" key="1">
    <source>
        <dbReference type="SAM" id="Phobius"/>
    </source>
</evidence>
<organism evidence="2 3">
    <name type="scientific">Kineococcus halophytocola</name>
    <dbReference type="NCBI Taxonomy" id="3234027"/>
    <lineage>
        <taxon>Bacteria</taxon>
        <taxon>Bacillati</taxon>
        <taxon>Actinomycetota</taxon>
        <taxon>Actinomycetes</taxon>
        <taxon>Kineosporiales</taxon>
        <taxon>Kineosporiaceae</taxon>
        <taxon>Kineococcus</taxon>
    </lineage>
</organism>
<reference evidence="2 3" key="1">
    <citation type="submission" date="2024-07" db="EMBL/GenBank/DDBJ databases">
        <authorList>
            <person name="Thanompreechachai J."/>
            <person name="Duangmal K."/>
        </authorList>
    </citation>
    <scope>NUCLEOTIDE SEQUENCE [LARGE SCALE GENOMIC DNA]</scope>
    <source>
        <strain evidence="2 3">LSe6-4</strain>
    </source>
</reference>
<dbReference type="EMBL" id="JBGFTU010000001">
    <property type="protein sequence ID" value="MEZ0163282.1"/>
    <property type="molecule type" value="Genomic_DNA"/>
</dbReference>
<keyword evidence="1" id="KW-1133">Transmembrane helix</keyword>
<evidence type="ECO:0000313" key="2">
    <source>
        <dbReference type="EMBL" id="MEZ0163282.1"/>
    </source>
</evidence>
<dbReference type="Proteomes" id="UP001565927">
    <property type="component" value="Unassembled WGS sequence"/>
</dbReference>
<feature type="transmembrane region" description="Helical" evidence="1">
    <location>
        <begin position="40"/>
        <end position="58"/>
    </location>
</feature>
<protein>
    <recommendedName>
        <fullName evidence="4">SAP domain-containing protein</fullName>
    </recommendedName>
</protein>
<sequence length="139" mass="15410">MTTSTARYWTWGRRLEVVGYVGGVVAGVGLAVDNARERNWWWLVAAVLIVVVAGRELLLTLRRGSAAGHAAADRRRQEVQEVQEARSALTDDRLRALAEQHRLDVTTSSGKIALIRVLRAEDPRLTLVDAKTLVDGLQR</sequence>
<name>A0ABV4GXE9_9ACTN</name>
<gene>
    <name evidence="2" type="ORF">AB2L27_00720</name>
</gene>
<accession>A0ABV4GXE9</accession>
<proteinExistence type="predicted"/>
<keyword evidence="1" id="KW-0812">Transmembrane</keyword>
<comment type="caution">
    <text evidence="2">The sequence shown here is derived from an EMBL/GenBank/DDBJ whole genome shotgun (WGS) entry which is preliminary data.</text>
</comment>
<evidence type="ECO:0008006" key="4">
    <source>
        <dbReference type="Google" id="ProtNLM"/>
    </source>
</evidence>
<keyword evidence="1" id="KW-0472">Membrane</keyword>
<evidence type="ECO:0000313" key="3">
    <source>
        <dbReference type="Proteomes" id="UP001565927"/>
    </source>
</evidence>